<protein>
    <submittedName>
        <fullName evidence="2">Uncharacterized protein</fullName>
    </submittedName>
</protein>
<feature type="region of interest" description="Disordered" evidence="1">
    <location>
        <begin position="54"/>
        <end position="76"/>
    </location>
</feature>
<evidence type="ECO:0000256" key="1">
    <source>
        <dbReference type="SAM" id="MobiDB-lite"/>
    </source>
</evidence>
<evidence type="ECO:0000313" key="3">
    <source>
        <dbReference type="Proteomes" id="UP000004968"/>
    </source>
</evidence>
<dbReference type="HOGENOM" id="CLU_179096_0_0_9"/>
<evidence type="ECO:0000313" key="2">
    <source>
        <dbReference type="EMBL" id="EFC96729.1"/>
    </source>
</evidence>
<accession>D3AN78</accession>
<sequence length="76" mass="8956">MGTENKDSCSQRDSAEREGYVRAHRSFRRIWKERDSAQPELLEKILNKDNLNRAFKRVKANKGAPGNRRNDRRGNR</sequence>
<dbReference type="Proteomes" id="UP000004968">
    <property type="component" value="Unassembled WGS sequence"/>
</dbReference>
<feature type="region of interest" description="Disordered" evidence="1">
    <location>
        <begin position="1"/>
        <end position="20"/>
    </location>
</feature>
<gene>
    <name evidence="2" type="ORF">CLOSTHATH_05078</name>
</gene>
<proteinExistence type="predicted"/>
<comment type="caution">
    <text evidence="2">The sequence shown here is derived from an EMBL/GenBank/DDBJ whole genome shotgun (WGS) entry which is preliminary data.</text>
</comment>
<reference evidence="2 3" key="1">
    <citation type="submission" date="2010-01" db="EMBL/GenBank/DDBJ databases">
        <authorList>
            <person name="Weinstock G."/>
            <person name="Sodergren E."/>
            <person name="Clifton S."/>
            <person name="Fulton L."/>
            <person name="Fulton B."/>
            <person name="Courtney L."/>
            <person name="Fronick C."/>
            <person name="Harrison M."/>
            <person name="Strong C."/>
            <person name="Farmer C."/>
            <person name="Delahaunty K."/>
            <person name="Markovic C."/>
            <person name="Hall O."/>
            <person name="Minx P."/>
            <person name="Tomlinson C."/>
            <person name="Mitreva M."/>
            <person name="Nelson J."/>
            <person name="Hou S."/>
            <person name="Wollam A."/>
            <person name="Pepin K.H."/>
            <person name="Johnson M."/>
            <person name="Bhonagiri V."/>
            <person name="Nash W.E."/>
            <person name="Warren W."/>
            <person name="Chinwalla A."/>
            <person name="Mardis E.R."/>
            <person name="Wilson R.K."/>
        </authorList>
    </citation>
    <scope>NUCLEOTIDE SEQUENCE [LARGE SCALE GENOMIC DNA]</scope>
    <source>
        <strain evidence="2 3">DSM 13479</strain>
    </source>
</reference>
<dbReference type="AlphaFoldDB" id="D3AN78"/>
<name>D3AN78_9FIRM</name>
<organism evidence="2 3">
    <name type="scientific">Hungatella hathewayi DSM 13479</name>
    <dbReference type="NCBI Taxonomy" id="566550"/>
    <lineage>
        <taxon>Bacteria</taxon>
        <taxon>Bacillati</taxon>
        <taxon>Bacillota</taxon>
        <taxon>Clostridia</taxon>
        <taxon>Lachnospirales</taxon>
        <taxon>Lachnospiraceae</taxon>
        <taxon>Hungatella</taxon>
    </lineage>
</organism>
<dbReference type="EMBL" id="ACIO01000505">
    <property type="protein sequence ID" value="EFC96729.1"/>
    <property type="molecule type" value="Genomic_DNA"/>
</dbReference>